<keyword evidence="2" id="KW-0255">Endonuclease</keyword>
<gene>
    <name evidence="2" type="ORF">DT603_08895</name>
</gene>
<dbReference type="Proteomes" id="UP001429354">
    <property type="component" value="Unassembled WGS sequence"/>
</dbReference>
<dbReference type="InterPro" id="IPR007569">
    <property type="entry name" value="DUF559"/>
</dbReference>
<dbReference type="CDD" id="cd01038">
    <property type="entry name" value="Endonuclease_DUF559"/>
    <property type="match status" value="1"/>
</dbReference>
<dbReference type="SUPFAM" id="SSF52980">
    <property type="entry name" value="Restriction endonuclease-like"/>
    <property type="match status" value="1"/>
</dbReference>
<comment type="caution">
    <text evidence="2">The sequence shown here is derived from an EMBL/GenBank/DDBJ whole genome shotgun (WGS) entry which is preliminary data.</text>
</comment>
<accession>A0ABX0AFD6</accession>
<evidence type="ECO:0000313" key="3">
    <source>
        <dbReference type="Proteomes" id="UP001429354"/>
    </source>
</evidence>
<proteinExistence type="predicted"/>
<evidence type="ECO:0000259" key="1">
    <source>
        <dbReference type="Pfam" id="PF04480"/>
    </source>
</evidence>
<evidence type="ECO:0000313" key="2">
    <source>
        <dbReference type="EMBL" id="NDK38956.1"/>
    </source>
</evidence>
<keyword evidence="2" id="KW-0540">Nuclease</keyword>
<organism evidence="2 3">
    <name type="scientific">Pseudoxanthomonas gei</name>
    <dbReference type="NCBI Taxonomy" id="1383030"/>
    <lineage>
        <taxon>Bacteria</taxon>
        <taxon>Pseudomonadati</taxon>
        <taxon>Pseudomonadota</taxon>
        <taxon>Gammaproteobacteria</taxon>
        <taxon>Lysobacterales</taxon>
        <taxon>Lysobacteraceae</taxon>
        <taxon>Pseudoxanthomonas</taxon>
    </lineage>
</organism>
<sequence length="119" mass="13703">MDKLRRRARQLRNAATDAERRLWQHLRLKQLAGFKFRRQMPIAGYIADFMCCEAMLIVELDGGQHLECGDCDRRRTLALQAVGYRVVRYWNDDVLLRTSLVLEDILVNLALSQGLGAGK</sequence>
<dbReference type="EMBL" id="QOVG01000005">
    <property type="protein sequence ID" value="NDK38956.1"/>
    <property type="molecule type" value="Genomic_DNA"/>
</dbReference>
<protein>
    <submittedName>
        <fullName evidence="2">Endonuclease domain-containing protein</fullName>
    </submittedName>
</protein>
<name>A0ABX0AFD6_9GAMM</name>
<dbReference type="InterPro" id="IPR047216">
    <property type="entry name" value="Endonuclease_DUF559_bact"/>
</dbReference>
<dbReference type="Pfam" id="PF04480">
    <property type="entry name" value="DUF559"/>
    <property type="match status" value="1"/>
</dbReference>
<reference evidence="2 3" key="1">
    <citation type="submission" date="2018-07" db="EMBL/GenBank/DDBJ databases">
        <title>Whole genome Sequencing of Pseudoxanthomonas gei KCTC 32298 (T).</title>
        <authorList>
            <person name="Kumar S."/>
            <person name="Bansal K."/>
            <person name="Kaur A."/>
            <person name="Patil P."/>
            <person name="Sharma S."/>
            <person name="Patil P.B."/>
        </authorList>
    </citation>
    <scope>NUCLEOTIDE SEQUENCE [LARGE SCALE GENOMIC DNA]</scope>
    <source>
        <strain evidence="2 3">KCTC 32298</strain>
    </source>
</reference>
<dbReference type="GO" id="GO:0004519">
    <property type="term" value="F:endonuclease activity"/>
    <property type="evidence" value="ECO:0007669"/>
    <property type="project" value="UniProtKB-KW"/>
</dbReference>
<keyword evidence="3" id="KW-1185">Reference proteome</keyword>
<dbReference type="PANTHER" id="PTHR38590:SF1">
    <property type="entry name" value="BLL0828 PROTEIN"/>
    <property type="match status" value="1"/>
</dbReference>
<dbReference type="Gene3D" id="3.40.960.10">
    <property type="entry name" value="VSR Endonuclease"/>
    <property type="match status" value="1"/>
</dbReference>
<dbReference type="PANTHER" id="PTHR38590">
    <property type="entry name" value="BLL0828 PROTEIN"/>
    <property type="match status" value="1"/>
</dbReference>
<feature type="domain" description="DUF559" evidence="1">
    <location>
        <begin position="3"/>
        <end position="109"/>
    </location>
</feature>
<dbReference type="InterPro" id="IPR011335">
    <property type="entry name" value="Restrct_endonuc-II-like"/>
</dbReference>
<keyword evidence="2" id="KW-0378">Hydrolase</keyword>
<dbReference type="RefSeq" id="WP_162349531.1">
    <property type="nucleotide sequence ID" value="NZ_QOVG01000005.1"/>
</dbReference>